<dbReference type="PROSITE" id="PS50206">
    <property type="entry name" value="RHODANESE_3"/>
    <property type="match status" value="1"/>
</dbReference>
<dbReference type="SUPFAM" id="SSF69572">
    <property type="entry name" value="Activating enzymes of the ubiquitin-like proteins"/>
    <property type="match status" value="1"/>
</dbReference>
<dbReference type="FunFam" id="3.50.50.80:FF:000002">
    <property type="entry name" value="SUMO-activating enzyme subunit 2"/>
    <property type="match status" value="1"/>
</dbReference>
<comment type="pathway">
    <text evidence="1 13">Protein modification; protein neddylation.</text>
</comment>
<dbReference type="Gene3D" id="3.10.20.260">
    <property type="entry name" value="NEDD8-activating enzyme E1, catalytic subunit"/>
    <property type="match status" value="1"/>
</dbReference>
<dbReference type="FunFam" id="1.10.10.520:FF:000001">
    <property type="entry name" value="NEDD8-activating enzyme E1 catalytic subunit"/>
    <property type="match status" value="1"/>
</dbReference>
<dbReference type="EMBL" id="KL596821">
    <property type="protein sequence ID" value="KER24139.1"/>
    <property type="molecule type" value="Genomic_DNA"/>
</dbReference>
<evidence type="ECO:0000256" key="5">
    <source>
        <dbReference type="ARBA" id="ARBA00022741"/>
    </source>
</evidence>
<comment type="similarity">
    <text evidence="2 13">Belongs to the ubiquitin-activating E1 family. UBA3 subfamily.</text>
</comment>
<dbReference type="UniPathway" id="UPA00885"/>
<feature type="domain" description="Rhodanese" evidence="14">
    <location>
        <begin position="569"/>
        <end position="705"/>
    </location>
</feature>
<dbReference type="KEGG" id="ovi:T265_08127"/>
<keyword evidence="9" id="KW-0711">Selenium</keyword>
<dbReference type="EC" id="6.2.1.64" evidence="10 13"/>
<dbReference type="CDD" id="cd01488">
    <property type="entry name" value="Uba3_RUB"/>
    <property type="match status" value="1"/>
</dbReference>
<evidence type="ECO:0000256" key="6">
    <source>
        <dbReference type="ARBA" id="ARBA00022786"/>
    </source>
</evidence>
<evidence type="ECO:0000256" key="9">
    <source>
        <dbReference type="ARBA" id="ARBA00023266"/>
    </source>
</evidence>
<dbReference type="GO" id="GO:0005634">
    <property type="term" value="C:nucleus"/>
    <property type="evidence" value="ECO:0007669"/>
    <property type="project" value="TreeGrafter"/>
</dbReference>
<dbReference type="AlphaFoldDB" id="A0A075A9F4"/>
<dbReference type="GO" id="GO:0006777">
    <property type="term" value="P:Mo-molybdopterin cofactor biosynthetic process"/>
    <property type="evidence" value="ECO:0007669"/>
    <property type="project" value="UniProtKB-KW"/>
</dbReference>
<evidence type="ECO:0000256" key="10">
    <source>
        <dbReference type="ARBA" id="ARBA00023624"/>
    </source>
</evidence>
<keyword evidence="7 13" id="KW-0067">ATP-binding</keyword>
<dbReference type="InterPro" id="IPR045886">
    <property type="entry name" value="ThiF/MoeB/HesA"/>
</dbReference>
<keyword evidence="8" id="KW-0501">Molybdenum cofactor biosynthesis</keyword>
<dbReference type="Pfam" id="PF08825">
    <property type="entry name" value="E2_bind"/>
    <property type="match status" value="1"/>
</dbReference>
<evidence type="ECO:0000256" key="2">
    <source>
        <dbReference type="ARBA" id="ARBA00006310"/>
    </source>
</evidence>
<keyword evidence="5 13" id="KW-0547">Nucleotide-binding</keyword>
<dbReference type="Pfam" id="PF00581">
    <property type="entry name" value="Rhodanese"/>
    <property type="match status" value="1"/>
</dbReference>
<dbReference type="SMART" id="SM00450">
    <property type="entry name" value="RHOD"/>
    <property type="match status" value="1"/>
</dbReference>
<evidence type="ECO:0000256" key="13">
    <source>
        <dbReference type="RuleBase" id="RU368009"/>
    </source>
</evidence>
<keyword evidence="16" id="KW-1185">Reference proteome</keyword>
<keyword evidence="4 13" id="KW-0436">Ligase</keyword>
<accession>A0A075A9F4</accession>
<dbReference type="InterPro" id="IPR014929">
    <property type="entry name" value="E2-binding"/>
</dbReference>
<evidence type="ECO:0000313" key="15">
    <source>
        <dbReference type="EMBL" id="KER24139.1"/>
    </source>
</evidence>
<evidence type="ECO:0000256" key="7">
    <source>
        <dbReference type="ARBA" id="ARBA00022840"/>
    </source>
</evidence>
<keyword evidence="6 13" id="KW-0833">Ubl conjugation pathway</keyword>
<dbReference type="InterPro" id="IPR035985">
    <property type="entry name" value="Ubiquitin-activating_enz"/>
</dbReference>
<name>A0A075A9F4_OPIVI</name>
<dbReference type="InterPro" id="IPR023318">
    <property type="entry name" value="Ub_act_enz_dom_a_sf"/>
</dbReference>
<organism evidence="15 16">
    <name type="scientific">Opisthorchis viverrini</name>
    <name type="common">Southeast Asian liver fluke</name>
    <dbReference type="NCBI Taxonomy" id="6198"/>
    <lineage>
        <taxon>Eukaryota</taxon>
        <taxon>Metazoa</taxon>
        <taxon>Spiralia</taxon>
        <taxon>Lophotrochozoa</taxon>
        <taxon>Platyhelminthes</taxon>
        <taxon>Trematoda</taxon>
        <taxon>Digenea</taxon>
        <taxon>Opisthorchiida</taxon>
        <taxon>Opisthorchiata</taxon>
        <taxon>Opisthorchiidae</taxon>
        <taxon>Opisthorchis</taxon>
    </lineage>
</organism>
<dbReference type="GO" id="GO:0019781">
    <property type="term" value="F:NEDD8 activating enzyme activity"/>
    <property type="evidence" value="ECO:0007669"/>
    <property type="project" value="UniProtKB-UniRule"/>
</dbReference>
<dbReference type="Pfam" id="PF26341">
    <property type="entry name" value="AAA_SelU"/>
    <property type="match status" value="1"/>
</dbReference>
<dbReference type="InterPro" id="IPR058840">
    <property type="entry name" value="AAA_SelU"/>
</dbReference>
<dbReference type="GeneID" id="20322306"/>
<comment type="function">
    <text evidence="13">Catalytic subunit of the dimeric E1 enzyme, which activates NEDD8.</text>
</comment>
<dbReference type="InterPro" id="IPR017582">
    <property type="entry name" value="SelU"/>
</dbReference>
<dbReference type="Pfam" id="PF00899">
    <property type="entry name" value="ThiF"/>
    <property type="match status" value="1"/>
</dbReference>
<dbReference type="GO" id="GO:0005524">
    <property type="term" value="F:ATP binding"/>
    <property type="evidence" value="ECO:0007669"/>
    <property type="project" value="UniProtKB-UniRule"/>
</dbReference>
<evidence type="ECO:0000256" key="4">
    <source>
        <dbReference type="ARBA" id="ARBA00022598"/>
    </source>
</evidence>
<evidence type="ECO:0000256" key="1">
    <source>
        <dbReference type="ARBA" id="ARBA00005032"/>
    </source>
</evidence>
<gene>
    <name evidence="15" type="ORF">T265_08127</name>
</gene>
<comment type="catalytic activity">
    <reaction evidence="11 13">
        <text>ATP + [NEDD8 protein] + [E1 NEDD8-activating enzyme]-L-cysteine = AMP + diphosphate + [E1 NEDD8-activating enzyme]-S-[NEDD8 protein]-yl-L-cysteine.</text>
        <dbReference type="EC" id="6.2.1.64"/>
    </reaction>
</comment>
<evidence type="ECO:0000256" key="8">
    <source>
        <dbReference type="ARBA" id="ARBA00023150"/>
    </source>
</evidence>
<dbReference type="InterPro" id="IPR037078">
    <property type="entry name" value="NEDD8-ac_enz1_catalyticsu_C"/>
</dbReference>
<dbReference type="RefSeq" id="XP_009172104.1">
    <property type="nucleotide sequence ID" value="XM_009173840.1"/>
</dbReference>
<dbReference type="InterPro" id="IPR030468">
    <property type="entry name" value="Uba3_N"/>
</dbReference>
<dbReference type="InterPro" id="IPR033127">
    <property type="entry name" value="UBQ-activ_enz_E1_Cys_AS"/>
</dbReference>
<evidence type="ECO:0000313" key="16">
    <source>
        <dbReference type="Proteomes" id="UP000054324"/>
    </source>
</evidence>
<dbReference type="CTD" id="20322306"/>
<evidence type="ECO:0000256" key="3">
    <source>
        <dbReference type="ARBA" id="ARBA00015203"/>
    </source>
</evidence>
<dbReference type="InterPro" id="IPR036873">
    <property type="entry name" value="Rhodanese-like_dom_sf"/>
</dbReference>
<dbReference type="PANTHER" id="PTHR10953:SF6">
    <property type="entry name" value="NEDD8-ACTIVATING ENZYME E1 CATALYTIC SUBUNIT"/>
    <property type="match status" value="1"/>
</dbReference>
<proteinExistence type="inferred from homology"/>
<dbReference type="PANTHER" id="PTHR10953">
    <property type="entry name" value="UBIQUITIN-ACTIVATING ENZYME E1"/>
    <property type="match status" value="1"/>
</dbReference>
<evidence type="ECO:0000256" key="11">
    <source>
        <dbReference type="ARBA" id="ARBA00024626"/>
    </source>
</evidence>
<evidence type="ECO:0000256" key="12">
    <source>
        <dbReference type="PROSITE-ProRule" id="PRU10132"/>
    </source>
</evidence>
<dbReference type="SUPFAM" id="SSF52821">
    <property type="entry name" value="Rhodanese/Cell cycle control phosphatase"/>
    <property type="match status" value="1"/>
</dbReference>
<dbReference type="Gene3D" id="3.40.50.720">
    <property type="entry name" value="NAD(P)-binding Rossmann-like Domain"/>
    <property type="match status" value="1"/>
</dbReference>
<reference evidence="15 16" key="1">
    <citation type="submission" date="2013-11" db="EMBL/GenBank/DDBJ databases">
        <title>Opisthorchis viverrini - life in the bile duct.</title>
        <authorList>
            <person name="Young N.D."/>
            <person name="Nagarajan N."/>
            <person name="Lin S.J."/>
            <person name="Korhonen P.K."/>
            <person name="Jex A.R."/>
            <person name="Hall R.S."/>
            <person name="Safavi-Hemami H."/>
            <person name="Kaewkong W."/>
            <person name="Bertrand D."/>
            <person name="Gao S."/>
            <person name="Seet Q."/>
            <person name="Wongkham S."/>
            <person name="Teh B.T."/>
            <person name="Wongkham C."/>
            <person name="Intapan P.M."/>
            <person name="Maleewong W."/>
            <person name="Yang X."/>
            <person name="Hu M."/>
            <person name="Wang Z."/>
            <person name="Hofmann A."/>
            <person name="Sternberg P.W."/>
            <person name="Tan P."/>
            <person name="Wang J."/>
            <person name="Gasser R.B."/>
        </authorList>
    </citation>
    <scope>NUCLEOTIDE SEQUENCE [LARGE SCALE GENOMIC DNA]</scope>
</reference>
<sequence length="961" mass="108601">MTGINWMQKWRSVRCILEREGPFQRAEFEPSAELLKMVQEHVRLLVIGAGGLGCELLKDLALMGFTQIDVIDMDTIDLSNLNRQFLFRSSDIGRPKAEVASEYIMRRVPSCKVTPHHKQIQDFGEEFYRQFNVVVCGLDSVVARRWINAMLASMVVYTEDGTPDPNTVIPLVDGGTEGFKGHVLVVLYGLTGCLECTLDLYPPQVNFPLCTIAHTPRLPEHCVEYVRLLQWSKENPFGENVSIDGDSPEHIQWIYDQSLKRALQFGIQGITLRLVQGVVKRIIPAVASTNAVIAAACATEVFKLVTFCYDYLNNYMNFSDLDGIYTYSFAVERKADCMACNNVPKDLHFTSKDTLRDLVEFLKTSTQYQMRSPSVTTVANGTNKSLFIDLPDFESALRPNLSKTLAGIQPSLRTTDKQVIANLVREVEQNQIPEQQITKRLDLTVPEQPRRDWTLPWCDVVFAHLSDPLSYTGECVSTLTVSVDQHFSHISFQFRITASRLRALFKTRQPNGSIVPLRLLSHRRSRRPIDLVTLAHEPYAKDPCWIPAIPPPPEDATDSETAIPWSQFRSQTTRIIDVRSPSEFGRDHIHGAINLPVLDDHEHALVGRRYAEGNILQSRFIGASLICANLSKILNQMAFDETVVALGKQKSEMHSAPSVLVYCLRGGQRSNSVATLLSEIGWPGRIGLLLGGFHSWRRLLLRQLDAWPRWRMPGQFWIIAGLTGSGKSLVLSELSRVNETVLDLEELAEHKGSIFGTLETTNSSTRSLISQCQFETRLHNWFMTQQCTSTAFSPVWLECESRSVGPLCRLSDGLWQRLRSTNPDVGTHRVWLDVPEDARIAWIIECYSESATDLTRLDQVLMKLSSYHSSKRLAEWRQAIERGDLSSLVASLLRHHYDPLYQKSRKQLMHDAEQHGLAHRLSLSSVDRSTVRSSIIPVLLDLAESYNTSPSRLRNRCTAQS</sequence>
<dbReference type="GO" id="GO:0005737">
    <property type="term" value="C:cytoplasm"/>
    <property type="evidence" value="ECO:0007669"/>
    <property type="project" value="TreeGrafter"/>
</dbReference>
<dbReference type="InterPro" id="IPR000594">
    <property type="entry name" value="ThiF_NAD_FAD-bd"/>
</dbReference>
<dbReference type="NCBIfam" id="TIGR03167">
    <property type="entry name" value="tRNA_sel_U_synt"/>
    <property type="match status" value="1"/>
</dbReference>
<dbReference type="Gene3D" id="3.40.250.10">
    <property type="entry name" value="Rhodanese-like domain"/>
    <property type="match status" value="1"/>
</dbReference>
<dbReference type="Gene3D" id="1.10.10.520">
    <property type="entry name" value="Ubiquitin activating enzymes (Uba3). Chain: B, domain 2"/>
    <property type="match status" value="1"/>
</dbReference>
<evidence type="ECO:0000259" key="14">
    <source>
        <dbReference type="PROSITE" id="PS50206"/>
    </source>
</evidence>
<dbReference type="Proteomes" id="UP000054324">
    <property type="component" value="Unassembled WGS sequence"/>
</dbReference>
<dbReference type="GO" id="GO:0002098">
    <property type="term" value="P:tRNA wobble uridine modification"/>
    <property type="evidence" value="ECO:0007669"/>
    <property type="project" value="InterPro"/>
</dbReference>
<dbReference type="OrthoDB" id="5977743at2759"/>
<protein>
    <recommendedName>
        <fullName evidence="3 13">NEDD8-activating enzyme E1 catalytic subunit</fullName>
        <ecNumber evidence="10 13">6.2.1.64</ecNumber>
    </recommendedName>
</protein>
<dbReference type="InterPro" id="IPR001763">
    <property type="entry name" value="Rhodanese-like_dom"/>
</dbReference>
<dbReference type="PROSITE" id="PS00865">
    <property type="entry name" value="UBIQUITIN_ACTIVAT_2"/>
    <property type="match status" value="1"/>
</dbReference>
<dbReference type="GO" id="GO:0045116">
    <property type="term" value="P:protein neddylation"/>
    <property type="evidence" value="ECO:0007669"/>
    <property type="project" value="UniProtKB-UniRule"/>
</dbReference>
<dbReference type="STRING" id="6198.A0A075A9F4"/>
<feature type="active site" description="Glycyl thioester intermediate" evidence="12">
    <location>
        <position position="210"/>
    </location>
</feature>
<dbReference type="SMART" id="SM01181">
    <property type="entry name" value="E2_bind"/>
    <property type="match status" value="1"/>
</dbReference>
<dbReference type="GO" id="GO:0043828">
    <property type="term" value="F:tRNA 2-selenouridine synthase activity"/>
    <property type="evidence" value="ECO:0007669"/>
    <property type="project" value="InterPro"/>
</dbReference>